<dbReference type="GO" id="GO:0051536">
    <property type="term" value="F:iron-sulfur cluster binding"/>
    <property type="evidence" value="ECO:0007669"/>
    <property type="project" value="UniProtKB-KW"/>
</dbReference>
<feature type="domain" description="4Fe-4S ferredoxin-type" evidence="4">
    <location>
        <begin position="261"/>
        <end position="289"/>
    </location>
</feature>
<dbReference type="InterPro" id="IPR020471">
    <property type="entry name" value="AKR"/>
</dbReference>
<evidence type="ECO:0000259" key="4">
    <source>
        <dbReference type="PROSITE" id="PS51379"/>
    </source>
</evidence>
<dbReference type="RefSeq" id="WP_044665862.1">
    <property type="nucleotide sequence ID" value="NZ_CDRZ01000270.1"/>
</dbReference>
<evidence type="ECO:0000256" key="3">
    <source>
        <dbReference type="ARBA" id="ARBA00023014"/>
    </source>
</evidence>
<name>A0A0B7MQS2_9FIRM</name>
<dbReference type="InterPro" id="IPR023210">
    <property type="entry name" value="NADP_OxRdtase_dom"/>
</dbReference>
<dbReference type="OrthoDB" id="9773828at2"/>
<evidence type="ECO:0000313" key="6">
    <source>
        <dbReference type="Proteomes" id="UP000046155"/>
    </source>
</evidence>
<organism evidence="5 6">
    <name type="scientific">Syntrophaceticus schinkii</name>
    <dbReference type="NCBI Taxonomy" id="499207"/>
    <lineage>
        <taxon>Bacteria</taxon>
        <taxon>Bacillati</taxon>
        <taxon>Bacillota</taxon>
        <taxon>Clostridia</taxon>
        <taxon>Thermoanaerobacterales</taxon>
        <taxon>Thermoanaerobacterales Family III. Incertae Sedis</taxon>
        <taxon>Syntrophaceticus</taxon>
    </lineage>
</organism>
<evidence type="ECO:0000313" key="5">
    <source>
        <dbReference type="EMBL" id="CEO90052.1"/>
    </source>
</evidence>
<gene>
    <name evidence="5" type="ORF">SSCH_700039</name>
</gene>
<dbReference type="InterPro" id="IPR053135">
    <property type="entry name" value="AKR2_Oxidoreductase"/>
</dbReference>
<dbReference type="PANTHER" id="PTHR43312">
    <property type="entry name" value="D-THREO-ALDOSE 1-DEHYDROGENASE"/>
    <property type="match status" value="1"/>
</dbReference>
<keyword evidence="6" id="KW-1185">Reference proteome</keyword>
<dbReference type="PROSITE" id="PS51379">
    <property type="entry name" value="4FE4S_FER_2"/>
    <property type="match status" value="2"/>
</dbReference>
<dbReference type="Pfam" id="PF12838">
    <property type="entry name" value="Fer4_7"/>
    <property type="match status" value="1"/>
</dbReference>
<evidence type="ECO:0000256" key="2">
    <source>
        <dbReference type="ARBA" id="ARBA00023004"/>
    </source>
</evidence>
<dbReference type="SUPFAM" id="SSF54862">
    <property type="entry name" value="4Fe-4S ferredoxins"/>
    <property type="match status" value="1"/>
</dbReference>
<sequence>MEYSILGRTGLRVSRLCFGVLTMGPLQADLPLAEGAALLKYAVEQGVNFFDTAEIYDSYHYLKQLLCCCPDKDLVITTKSYSVTAEEMKASLEKARQELDRDYIDIFLLHEQESALTIRGHRAALDYLIEAKEKGLVRAVGISTHRIAGAQAASELPEIDVIHPLFNIQGLGIQDGTRQEMEDVLTKAAAAGKGIYLMKALGGGNLLPRADEALRFAFSRPFASAVAVGMKTRQEIEINVLAASGLPVSDGLKKQVSRAKRQLHIDPWCEGCEECIKHCPQGALYLGQDGKTHVREEDCLLCGYCAAACPYFYIKVY</sequence>
<dbReference type="CDD" id="cd19100">
    <property type="entry name" value="AKR_unchar"/>
    <property type="match status" value="1"/>
</dbReference>
<dbReference type="Gene3D" id="3.30.70.20">
    <property type="match status" value="1"/>
</dbReference>
<dbReference type="SUPFAM" id="SSF51430">
    <property type="entry name" value="NAD(P)-linked oxidoreductase"/>
    <property type="match status" value="1"/>
</dbReference>
<keyword evidence="1" id="KW-0479">Metal-binding</keyword>
<dbReference type="Proteomes" id="UP000046155">
    <property type="component" value="Unassembled WGS sequence"/>
</dbReference>
<dbReference type="InterPro" id="IPR017896">
    <property type="entry name" value="4Fe4S_Fe-S-bd"/>
</dbReference>
<proteinExistence type="predicted"/>
<dbReference type="Gene3D" id="3.20.20.100">
    <property type="entry name" value="NADP-dependent oxidoreductase domain"/>
    <property type="match status" value="1"/>
</dbReference>
<dbReference type="GO" id="GO:0046872">
    <property type="term" value="F:metal ion binding"/>
    <property type="evidence" value="ECO:0007669"/>
    <property type="project" value="UniProtKB-KW"/>
</dbReference>
<dbReference type="InterPro" id="IPR036812">
    <property type="entry name" value="NAD(P)_OxRdtase_dom_sf"/>
</dbReference>
<feature type="domain" description="4Fe-4S ferredoxin-type" evidence="4">
    <location>
        <begin position="290"/>
        <end position="317"/>
    </location>
</feature>
<dbReference type="AlphaFoldDB" id="A0A0B7MQS2"/>
<dbReference type="Pfam" id="PF00248">
    <property type="entry name" value="Aldo_ket_red"/>
    <property type="match status" value="1"/>
</dbReference>
<dbReference type="GO" id="GO:0016491">
    <property type="term" value="F:oxidoreductase activity"/>
    <property type="evidence" value="ECO:0007669"/>
    <property type="project" value="InterPro"/>
</dbReference>
<dbReference type="PRINTS" id="PR00069">
    <property type="entry name" value="ALDKETRDTASE"/>
</dbReference>
<reference evidence="6" key="1">
    <citation type="submission" date="2015-01" db="EMBL/GenBank/DDBJ databases">
        <authorList>
            <person name="Manzoor Shahid"/>
            <person name="Zubair Saima"/>
        </authorList>
    </citation>
    <scope>NUCLEOTIDE SEQUENCE [LARGE SCALE GENOMIC DNA]</scope>
    <source>
        <strain evidence="6">Sp3</strain>
    </source>
</reference>
<accession>A0A0B7MQS2</accession>
<dbReference type="PANTHER" id="PTHR43312:SF1">
    <property type="entry name" value="NADP-DEPENDENT OXIDOREDUCTASE DOMAIN-CONTAINING PROTEIN"/>
    <property type="match status" value="1"/>
</dbReference>
<dbReference type="InterPro" id="IPR017900">
    <property type="entry name" value="4Fe4S_Fe_S_CS"/>
</dbReference>
<keyword evidence="3" id="KW-0411">Iron-sulfur</keyword>
<dbReference type="PROSITE" id="PS00198">
    <property type="entry name" value="4FE4S_FER_1"/>
    <property type="match status" value="2"/>
</dbReference>
<dbReference type="EMBL" id="CDRZ01000270">
    <property type="protein sequence ID" value="CEO90052.1"/>
    <property type="molecule type" value="Genomic_DNA"/>
</dbReference>
<keyword evidence="2" id="KW-0408">Iron</keyword>
<evidence type="ECO:0000256" key="1">
    <source>
        <dbReference type="ARBA" id="ARBA00022723"/>
    </source>
</evidence>
<protein>
    <submittedName>
        <fullName evidence="5">NADP-dependent oxidoreductase domain protein</fullName>
    </submittedName>
</protein>